<dbReference type="PANTHER" id="PTHR45339:SF1">
    <property type="entry name" value="HYBRID SIGNAL TRANSDUCTION HISTIDINE KINASE J"/>
    <property type="match status" value="1"/>
</dbReference>
<dbReference type="CDD" id="cd17546">
    <property type="entry name" value="REC_hyHK_CKI1_RcsC-like"/>
    <property type="match status" value="1"/>
</dbReference>
<evidence type="ECO:0000259" key="9">
    <source>
        <dbReference type="PROSITE" id="PS50113"/>
    </source>
</evidence>
<dbReference type="PROSITE" id="PS50113">
    <property type="entry name" value="PAC"/>
    <property type="match status" value="1"/>
</dbReference>
<feature type="domain" description="Response regulatory" evidence="7">
    <location>
        <begin position="577"/>
        <end position="697"/>
    </location>
</feature>
<dbReference type="SMART" id="SM00387">
    <property type="entry name" value="HATPase_c"/>
    <property type="match status" value="1"/>
</dbReference>
<dbReference type="Gene3D" id="3.30.450.20">
    <property type="entry name" value="PAS domain"/>
    <property type="match status" value="1"/>
</dbReference>
<evidence type="ECO:0000259" key="8">
    <source>
        <dbReference type="PROSITE" id="PS50112"/>
    </source>
</evidence>
<organism evidence="10 11">
    <name type="scientific">Thalassotalea profundi</name>
    <dbReference type="NCBI Taxonomy" id="2036687"/>
    <lineage>
        <taxon>Bacteria</taxon>
        <taxon>Pseudomonadati</taxon>
        <taxon>Pseudomonadota</taxon>
        <taxon>Gammaproteobacteria</taxon>
        <taxon>Alteromonadales</taxon>
        <taxon>Colwelliaceae</taxon>
        <taxon>Thalassotalea</taxon>
    </lineage>
</organism>
<keyword evidence="11" id="KW-1185">Reference proteome</keyword>
<comment type="catalytic activity">
    <reaction evidence="1">
        <text>ATP + protein L-histidine = ADP + protein N-phospho-L-histidine.</text>
        <dbReference type="EC" id="2.7.13.3"/>
    </reaction>
</comment>
<dbReference type="SMART" id="SM00388">
    <property type="entry name" value="HisKA"/>
    <property type="match status" value="1"/>
</dbReference>
<dbReference type="InterPro" id="IPR004358">
    <property type="entry name" value="Sig_transdc_His_kin-like_C"/>
</dbReference>
<dbReference type="SUPFAM" id="SSF55785">
    <property type="entry name" value="PYP-like sensor domain (PAS domain)"/>
    <property type="match status" value="1"/>
</dbReference>
<proteinExistence type="predicted"/>
<dbReference type="PRINTS" id="PR00344">
    <property type="entry name" value="BCTRLSENSOR"/>
</dbReference>
<comment type="caution">
    <text evidence="10">The sequence shown here is derived from an EMBL/GenBank/DDBJ whole genome shotgun (WGS) entry which is preliminary data.</text>
</comment>
<evidence type="ECO:0000256" key="2">
    <source>
        <dbReference type="ARBA" id="ARBA00012438"/>
    </source>
</evidence>
<dbReference type="Pfam" id="PF00512">
    <property type="entry name" value="HisKA"/>
    <property type="match status" value="1"/>
</dbReference>
<dbReference type="InterPro" id="IPR000014">
    <property type="entry name" value="PAS"/>
</dbReference>
<dbReference type="SMART" id="SM00086">
    <property type="entry name" value="PAC"/>
    <property type="match status" value="1"/>
</dbReference>
<sequence>MVVLYTADFWLYSYLLKLIAYLDNKYNMWARMHKHMNKKNKDSTNLSVAKQQAESAKFALDQHSLVSITDLEGIIVYVNDKFIDISGYHESELLGKKHNVLNSNNQPKSYWKKMHQTILSGKVWHDEVRNRAKNGHYYWVDTTIVPNFDSDKKVIGFTSIRTDITQQKDNIAKLALAKEQAEVANISKADFLANMSHEIRTPMNGVIGMINLLIEHELNAEQLKIANIIKSSAVGLLTIINDILDFSKVDAGKLTLEFTPFDLGKMLEELGATMGFLAQDKHLELICPAYPVIDQWITGDSGRIRQILTNLIGNAIKFTDTGHIAIYVKQIEETADKKVFHFEVIDTGIGIEQSKQSQLFEQFSQSDNSTTRKYGGTGLGLSISKKIVELMGGTIGIEQTLLKGSTFWFTLPFSKSEILNKVTTIPDELKKEKVIFVDTNKHNHNFMEKLHQIWGIKYKSADSIESALNQLKIASDINEPITIAIIDNSLLETKQMNNKKQLNYSQLEQINLIISSSQNRRFDDNKTKELGVKGQITKPFKHLEILNELIKVSGIKTRQASQTLNALPIKKQQFNAHILVTEDNRVNQLVIRGLLIGLGITVDLACNGKEAISALGNGNTYDLIFMDCQMPVLDGYEATKQIRLKTFDNNNTKLPIIAITANAMIGDRKKCLDSGMNDYLTKPLDPQKVIDILKKWLPNKCFI</sequence>
<feature type="domain" description="PAS" evidence="8">
    <location>
        <begin position="66"/>
        <end position="96"/>
    </location>
</feature>
<dbReference type="NCBIfam" id="TIGR00229">
    <property type="entry name" value="sensory_box"/>
    <property type="match status" value="1"/>
</dbReference>
<evidence type="ECO:0000313" key="10">
    <source>
        <dbReference type="EMBL" id="GHE82874.1"/>
    </source>
</evidence>
<dbReference type="PROSITE" id="PS50112">
    <property type="entry name" value="PAS"/>
    <property type="match status" value="1"/>
</dbReference>
<feature type="modified residue" description="4-aspartylphosphate" evidence="5">
    <location>
        <position position="627"/>
    </location>
</feature>
<dbReference type="InterPro" id="IPR001789">
    <property type="entry name" value="Sig_transdc_resp-reg_receiver"/>
</dbReference>
<dbReference type="SUPFAM" id="SSF52172">
    <property type="entry name" value="CheY-like"/>
    <property type="match status" value="2"/>
</dbReference>
<dbReference type="InterPro" id="IPR011006">
    <property type="entry name" value="CheY-like_superfamily"/>
</dbReference>
<keyword evidence="3 5" id="KW-0597">Phosphoprotein</keyword>
<name>A0ABQ3IGH9_9GAMM</name>
<dbReference type="CDD" id="cd16922">
    <property type="entry name" value="HATPase_EvgS-ArcB-TorS-like"/>
    <property type="match status" value="1"/>
</dbReference>
<dbReference type="CDD" id="cd00082">
    <property type="entry name" value="HisKA"/>
    <property type="match status" value="1"/>
</dbReference>
<dbReference type="PANTHER" id="PTHR45339">
    <property type="entry name" value="HYBRID SIGNAL TRANSDUCTION HISTIDINE KINASE J"/>
    <property type="match status" value="1"/>
</dbReference>
<evidence type="ECO:0000256" key="4">
    <source>
        <dbReference type="ARBA" id="ARBA00023012"/>
    </source>
</evidence>
<protein>
    <recommendedName>
        <fullName evidence="2">histidine kinase</fullName>
        <ecNumber evidence="2">2.7.13.3</ecNumber>
    </recommendedName>
</protein>
<dbReference type="Pfam" id="PF00072">
    <property type="entry name" value="Response_reg"/>
    <property type="match status" value="1"/>
</dbReference>
<feature type="modified residue" description="4-aspartylphosphate" evidence="5">
    <location>
        <position position="487"/>
    </location>
</feature>
<dbReference type="InterPro" id="IPR035965">
    <property type="entry name" value="PAS-like_dom_sf"/>
</dbReference>
<dbReference type="InterPro" id="IPR005467">
    <property type="entry name" value="His_kinase_dom"/>
</dbReference>
<dbReference type="EC" id="2.7.13.3" evidence="2"/>
<dbReference type="Proteomes" id="UP000626370">
    <property type="component" value="Unassembled WGS sequence"/>
</dbReference>
<evidence type="ECO:0000256" key="5">
    <source>
        <dbReference type="PROSITE-ProRule" id="PRU00169"/>
    </source>
</evidence>
<dbReference type="Pfam" id="PF13426">
    <property type="entry name" value="PAS_9"/>
    <property type="match status" value="1"/>
</dbReference>
<dbReference type="Gene3D" id="3.40.50.2300">
    <property type="match status" value="2"/>
</dbReference>
<feature type="domain" description="Histidine kinase" evidence="6">
    <location>
        <begin position="194"/>
        <end position="415"/>
    </location>
</feature>
<dbReference type="InterPro" id="IPR036890">
    <property type="entry name" value="HATPase_C_sf"/>
</dbReference>
<dbReference type="EMBL" id="BNAH01000003">
    <property type="protein sequence ID" value="GHE82874.1"/>
    <property type="molecule type" value="Genomic_DNA"/>
</dbReference>
<dbReference type="PROSITE" id="PS50110">
    <property type="entry name" value="RESPONSE_REGULATORY"/>
    <property type="match status" value="2"/>
</dbReference>
<feature type="domain" description="Response regulatory" evidence="7">
    <location>
        <begin position="433"/>
        <end position="553"/>
    </location>
</feature>
<gene>
    <name evidence="10" type="ORF">GCM10011501_09000</name>
</gene>
<accession>A0ABQ3IGH9</accession>
<reference evidence="11" key="1">
    <citation type="journal article" date="2019" name="Int. J. Syst. Evol. Microbiol.">
        <title>The Global Catalogue of Microorganisms (GCM) 10K type strain sequencing project: providing services to taxonomists for standard genome sequencing and annotation.</title>
        <authorList>
            <consortium name="The Broad Institute Genomics Platform"/>
            <consortium name="The Broad Institute Genome Sequencing Center for Infectious Disease"/>
            <person name="Wu L."/>
            <person name="Ma J."/>
        </authorList>
    </citation>
    <scope>NUCLEOTIDE SEQUENCE [LARGE SCALE GENOMIC DNA]</scope>
    <source>
        <strain evidence="11">CGMCC 1.15922</strain>
    </source>
</reference>
<evidence type="ECO:0000259" key="7">
    <source>
        <dbReference type="PROSITE" id="PS50110"/>
    </source>
</evidence>
<dbReference type="CDD" id="cd00130">
    <property type="entry name" value="PAS"/>
    <property type="match status" value="1"/>
</dbReference>
<dbReference type="InterPro" id="IPR003661">
    <property type="entry name" value="HisK_dim/P_dom"/>
</dbReference>
<dbReference type="Gene3D" id="1.10.287.130">
    <property type="match status" value="1"/>
</dbReference>
<dbReference type="InterPro" id="IPR000700">
    <property type="entry name" value="PAS-assoc_C"/>
</dbReference>
<evidence type="ECO:0000259" key="6">
    <source>
        <dbReference type="PROSITE" id="PS50109"/>
    </source>
</evidence>
<dbReference type="SUPFAM" id="SSF55874">
    <property type="entry name" value="ATPase domain of HSP90 chaperone/DNA topoisomerase II/histidine kinase"/>
    <property type="match status" value="1"/>
</dbReference>
<feature type="domain" description="PAC" evidence="9">
    <location>
        <begin position="124"/>
        <end position="176"/>
    </location>
</feature>
<evidence type="ECO:0000256" key="3">
    <source>
        <dbReference type="ARBA" id="ARBA00022553"/>
    </source>
</evidence>
<dbReference type="InterPro" id="IPR036097">
    <property type="entry name" value="HisK_dim/P_sf"/>
</dbReference>
<dbReference type="InterPro" id="IPR001610">
    <property type="entry name" value="PAC"/>
</dbReference>
<dbReference type="Gene3D" id="3.30.565.10">
    <property type="entry name" value="Histidine kinase-like ATPase, C-terminal domain"/>
    <property type="match status" value="1"/>
</dbReference>
<dbReference type="SUPFAM" id="SSF47384">
    <property type="entry name" value="Homodimeric domain of signal transducing histidine kinase"/>
    <property type="match status" value="1"/>
</dbReference>
<dbReference type="PROSITE" id="PS50109">
    <property type="entry name" value="HIS_KIN"/>
    <property type="match status" value="1"/>
</dbReference>
<keyword evidence="4" id="KW-0902">Two-component regulatory system</keyword>
<evidence type="ECO:0000313" key="11">
    <source>
        <dbReference type="Proteomes" id="UP000626370"/>
    </source>
</evidence>
<dbReference type="SMART" id="SM00448">
    <property type="entry name" value="REC"/>
    <property type="match status" value="1"/>
</dbReference>
<evidence type="ECO:0000256" key="1">
    <source>
        <dbReference type="ARBA" id="ARBA00000085"/>
    </source>
</evidence>
<dbReference type="Pfam" id="PF02518">
    <property type="entry name" value="HATPase_c"/>
    <property type="match status" value="1"/>
</dbReference>
<dbReference type="InterPro" id="IPR003594">
    <property type="entry name" value="HATPase_dom"/>
</dbReference>